<dbReference type="EMBL" id="AMQM01002618">
    <property type="status" value="NOT_ANNOTATED_CDS"/>
    <property type="molecule type" value="Genomic_DNA"/>
</dbReference>
<dbReference type="AlphaFoldDB" id="T1EYU8"/>
<organism evidence="3 4">
    <name type="scientific">Helobdella robusta</name>
    <name type="common">Californian leech</name>
    <dbReference type="NCBI Taxonomy" id="6412"/>
    <lineage>
        <taxon>Eukaryota</taxon>
        <taxon>Metazoa</taxon>
        <taxon>Spiralia</taxon>
        <taxon>Lophotrochozoa</taxon>
        <taxon>Annelida</taxon>
        <taxon>Clitellata</taxon>
        <taxon>Hirudinea</taxon>
        <taxon>Rhynchobdellida</taxon>
        <taxon>Glossiphoniidae</taxon>
        <taxon>Helobdella</taxon>
    </lineage>
</organism>
<gene>
    <name evidence="3" type="primary">20201748</name>
    <name evidence="2" type="ORF">HELRODRAFT_166988</name>
</gene>
<evidence type="ECO:0000313" key="3">
    <source>
        <dbReference type="EnsemblMetazoa" id="HelroP166988"/>
    </source>
</evidence>
<accession>T1EYU8</accession>
<dbReference type="RefSeq" id="XP_009010386.1">
    <property type="nucleotide sequence ID" value="XM_009012138.1"/>
</dbReference>
<sequence>MDNDRVRSLVVESITSLCCSEFKFKDRLKVEGLLGITIDEVEVFLVSFNETFIHGNHAMAAVVGSEFFDSELLKNQHSNLPSISQQIPGLNENALALMAAKKQKLDLSDLQNMTQFLTSASQQDQVNNNNDMDGVIICDGDTLSQSDLENASNLADMSQNDNSTNWSIPFNKILPSQQQQQQQQINLEKEKEKVMAAALAAMRQQQFLQQTPDQTLVTVNNVAALQQQLRNNYLAVQQQQNERDDQSIATTLEQIQYDTQALEQSVAVASAALQQRFAINMADQTGLGLLSNKALVSGLILDQLQQHCVVDEEGQQQVAQAAQALFHRHQGNQLNQSQADDDPSIDSKKNASLLQALSGAANSLNVNASHHLVKQQQLRQNDQAEALILHLKQGGSSGNATDVLNNNNNNNNLLENSGQTSNDDDDDNVDSKLWMSSANNDIISNAPPVYSGLLATASSASSSSTSPSPTWLAHHQANQQQTMKISPGGGIENHLFGIFSSALKTFKVILLFKKGCQMDINNY</sequence>
<dbReference type="KEGG" id="hro:HELRODRAFT_166988"/>
<keyword evidence="4" id="KW-1185">Reference proteome</keyword>
<dbReference type="Proteomes" id="UP000015101">
    <property type="component" value="Unassembled WGS sequence"/>
</dbReference>
<feature type="compositionally biased region" description="Low complexity" evidence="1">
    <location>
        <begin position="404"/>
        <end position="416"/>
    </location>
</feature>
<dbReference type="GeneID" id="20201748"/>
<dbReference type="EMBL" id="KB095812">
    <property type="protein sequence ID" value="ESO11898.1"/>
    <property type="molecule type" value="Genomic_DNA"/>
</dbReference>
<dbReference type="CTD" id="20201748"/>
<feature type="region of interest" description="Disordered" evidence="1">
    <location>
        <begin position="395"/>
        <end position="432"/>
    </location>
</feature>
<protein>
    <submittedName>
        <fullName evidence="2 3">Uncharacterized protein</fullName>
    </submittedName>
</protein>
<reference evidence="4" key="1">
    <citation type="submission" date="2012-12" db="EMBL/GenBank/DDBJ databases">
        <authorList>
            <person name="Hellsten U."/>
            <person name="Grimwood J."/>
            <person name="Chapman J.A."/>
            <person name="Shapiro H."/>
            <person name="Aerts A."/>
            <person name="Otillar R.P."/>
            <person name="Terry A.Y."/>
            <person name="Boore J.L."/>
            <person name="Simakov O."/>
            <person name="Marletaz F."/>
            <person name="Cho S.-J."/>
            <person name="Edsinger-Gonzales E."/>
            <person name="Havlak P."/>
            <person name="Kuo D.-H."/>
            <person name="Larsson T."/>
            <person name="Lv J."/>
            <person name="Arendt D."/>
            <person name="Savage R."/>
            <person name="Osoegawa K."/>
            <person name="de Jong P."/>
            <person name="Lindberg D.R."/>
            <person name="Seaver E.C."/>
            <person name="Weisblat D.A."/>
            <person name="Putnam N.H."/>
            <person name="Grigoriev I.V."/>
            <person name="Rokhsar D.S."/>
        </authorList>
    </citation>
    <scope>NUCLEOTIDE SEQUENCE</scope>
</reference>
<proteinExistence type="predicted"/>
<dbReference type="InParanoid" id="T1EYU8"/>
<evidence type="ECO:0000313" key="4">
    <source>
        <dbReference type="Proteomes" id="UP000015101"/>
    </source>
</evidence>
<evidence type="ECO:0000256" key="1">
    <source>
        <dbReference type="SAM" id="MobiDB-lite"/>
    </source>
</evidence>
<reference evidence="3" key="3">
    <citation type="submission" date="2015-06" db="UniProtKB">
        <authorList>
            <consortium name="EnsemblMetazoa"/>
        </authorList>
    </citation>
    <scope>IDENTIFICATION</scope>
</reference>
<name>T1EYU8_HELRO</name>
<evidence type="ECO:0000313" key="2">
    <source>
        <dbReference type="EMBL" id="ESO11898.1"/>
    </source>
</evidence>
<dbReference type="HOGENOM" id="CLU_521026_0_0_1"/>
<reference evidence="2 4" key="2">
    <citation type="journal article" date="2013" name="Nature">
        <title>Insights into bilaterian evolution from three spiralian genomes.</title>
        <authorList>
            <person name="Simakov O."/>
            <person name="Marletaz F."/>
            <person name="Cho S.J."/>
            <person name="Edsinger-Gonzales E."/>
            <person name="Havlak P."/>
            <person name="Hellsten U."/>
            <person name="Kuo D.H."/>
            <person name="Larsson T."/>
            <person name="Lv J."/>
            <person name="Arendt D."/>
            <person name="Savage R."/>
            <person name="Osoegawa K."/>
            <person name="de Jong P."/>
            <person name="Grimwood J."/>
            <person name="Chapman J.A."/>
            <person name="Shapiro H."/>
            <person name="Aerts A."/>
            <person name="Otillar R.P."/>
            <person name="Terry A.Y."/>
            <person name="Boore J.L."/>
            <person name="Grigoriev I.V."/>
            <person name="Lindberg D.R."/>
            <person name="Seaver E.C."/>
            <person name="Weisblat D.A."/>
            <person name="Putnam N.H."/>
            <person name="Rokhsar D.S."/>
        </authorList>
    </citation>
    <scope>NUCLEOTIDE SEQUENCE</scope>
</reference>
<dbReference type="EnsemblMetazoa" id="HelroT166988">
    <property type="protein sequence ID" value="HelroP166988"/>
    <property type="gene ID" value="HelroG166988"/>
</dbReference>